<dbReference type="RefSeq" id="WP_125017969.1">
    <property type="nucleotide sequence ID" value="NZ_QWEZ01000002.1"/>
</dbReference>
<dbReference type="InterPro" id="IPR014780">
    <property type="entry name" value="tRNA_psdUridine_synth_TruB"/>
</dbReference>
<comment type="function">
    <text evidence="5">Responsible for synthesis of pseudouridine from uracil-55 in the psi GC loop of transfer RNAs.</text>
</comment>
<sequence>MGRRHRGRAISGIVLVDKHQGETSNGVLQRVKRLYGAAKAGHTGSLDPLATGVLPICLGEATKFSQYLLDSDKGYLTTARFGARSNTGDAEGELTEVAAPDFDAARLEQVLEQFRGPQQQVPPMYSALKVDGKPLYKLAREGIEIERKARSVVIYELLAEGYNGEEAQLRVLCSKGTYIRSLVQDIGDALGCGAYVKTLRRFRAGPFEETQSYSIEALEAIRETSGHEGLDALLIPADQAIAHWPEVSVGDTSAYYIGQGQAVMVPRSPASGWVRIYHQPEAGERLFLGIGEIDDDGRIAPRRLIVR</sequence>
<dbReference type="PANTHER" id="PTHR13767:SF2">
    <property type="entry name" value="PSEUDOURIDYLATE SYNTHASE TRUB1"/>
    <property type="match status" value="1"/>
</dbReference>
<evidence type="ECO:0000259" key="7">
    <source>
        <dbReference type="Pfam" id="PF09157"/>
    </source>
</evidence>
<evidence type="ECO:0000313" key="9">
    <source>
        <dbReference type="EMBL" id="RRJ83354.1"/>
    </source>
</evidence>
<dbReference type="AlphaFoldDB" id="A0A3P3VLR2"/>
<feature type="domain" description="Pseudouridine synthase II N-terminal" evidence="6">
    <location>
        <begin position="32"/>
        <end position="179"/>
    </location>
</feature>
<dbReference type="Pfam" id="PF09157">
    <property type="entry name" value="TruB-C_2"/>
    <property type="match status" value="1"/>
</dbReference>
<dbReference type="PANTHER" id="PTHR13767">
    <property type="entry name" value="TRNA-PSEUDOURIDINE SYNTHASE"/>
    <property type="match status" value="1"/>
</dbReference>
<dbReference type="Gene3D" id="3.30.2350.10">
    <property type="entry name" value="Pseudouridine synthase"/>
    <property type="match status" value="1"/>
</dbReference>
<dbReference type="GO" id="GO:1990481">
    <property type="term" value="P:mRNA pseudouridine synthesis"/>
    <property type="evidence" value="ECO:0007669"/>
    <property type="project" value="TreeGrafter"/>
</dbReference>
<dbReference type="HAMAP" id="MF_01080">
    <property type="entry name" value="TruB_bact"/>
    <property type="match status" value="1"/>
</dbReference>
<evidence type="ECO:0000256" key="3">
    <source>
        <dbReference type="ARBA" id="ARBA00022694"/>
    </source>
</evidence>
<dbReference type="InterPro" id="IPR036974">
    <property type="entry name" value="PUA_sf"/>
</dbReference>
<dbReference type="CDD" id="cd02573">
    <property type="entry name" value="PseudoU_synth_EcTruB"/>
    <property type="match status" value="1"/>
</dbReference>
<keyword evidence="4 5" id="KW-0413">Isomerase</keyword>
<dbReference type="Gene3D" id="2.30.130.10">
    <property type="entry name" value="PUA domain"/>
    <property type="match status" value="1"/>
</dbReference>
<comment type="similarity">
    <text evidence="2 5">Belongs to the pseudouridine synthase TruB family. Type 1 subfamily.</text>
</comment>
<dbReference type="Proteomes" id="UP000280792">
    <property type="component" value="Unassembled WGS sequence"/>
</dbReference>
<keyword evidence="3 5" id="KW-0819">tRNA processing</keyword>
<dbReference type="EMBL" id="QWEZ01000002">
    <property type="protein sequence ID" value="RRJ83354.1"/>
    <property type="molecule type" value="Genomic_DNA"/>
</dbReference>
<dbReference type="InterPro" id="IPR002501">
    <property type="entry name" value="PsdUridine_synth_N"/>
</dbReference>
<feature type="domain" description="tRNA pseudouridine synthase II TruB subfamily 1 C-terminal" evidence="7">
    <location>
        <begin position="245"/>
        <end position="305"/>
    </location>
</feature>
<dbReference type="EC" id="5.4.99.25" evidence="5"/>
<dbReference type="CDD" id="cd21152">
    <property type="entry name" value="PUA_TruB_bacterial"/>
    <property type="match status" value="1"/>
</dbReference>
<proteinExistence type="inferred from homology"/>
<reference evidence="9 10" key="2">
    <citation type="submission" date="2018-12" db="EMBL/GenBank/DDBJ databases">
        <title>Simiduia agarivorans gen. nov., sp. nov., a marine, agarolytic bacterium isolated from shallow coastal water from Keelung, Taiwan.</title>
        <authorList>
            <person name="Shieh W.Y."/>
        </authorList>
    </citation>
    <scope>NUCLEOTIDE SEQUENCE [LARGE SCALE GENOMIC DNA]</scope>
    <source>
        <strain evidence="9 10">GTF-13</strain>
    </source>
</reference>
<evidence type="ECO:0000256" key="2">
    <source>
        <dbReference type="ARBA" id="ARBA00005642"/>
    </source>
</evidence>
<evidence type="ECO:0000259" key="8">
    <source>
        <dbReference type="Pfam" id="PF16198"/>
    </source>
</evidence>
<dbReference type="GO" id="GO:0003723">
    <property type="term" value="F:RNA binding"/>
    <property type="evidence" value="ECO:0007669"/>
    <property type="project" value="InterPro"/>
</dbReference>
<dbReference type="NCBIfam" id="TIGR00431">
    <property type="entry name" value="TruB"/>
    <property type="match status" value="1"/>
</dbReference>
<evidence type="ECO:0000256" key="1">
    <source>
        <dbReference type="ARBA" id="ARBA00000385"/>
    </source>
</evidence>
<dbReference type="InterPro" id="IPR020103">
    <property type="entry name" value="PsdUridine_synth_cat_dom_sf"/>
</dbReference>
<organism evidence="9 10">
    <name type="scientific">Aestuariirhabdus litorea</name>
    <dbReference type="NCBI Taxonomy" id="2528527"/>
    <lineage>
        <taxon>Bacteria</taxon>
        <taxon>Pseudomonadati</taxon>
        <taxon>Pseudomonadota</taxon>
        <taxon>Gammaproteobacteria</taxon>
        <taxon>Oceanospirillales</taxon>
        <taxon>Aestuariirhabdaceae</taxon>
        <taxon>Aestuariirhabdus</taxon>
    </lineage>
</organism>
<dbReference type="InterPro" id="IPR015947">
    <property type="entry name" value="PUA-like_sf"/>
</dbReference>
<evidence type="ECO:0000259" key="6">
    <source>
        <dbReference type="Pfam" id="PF01509"/>
    </source>
</evidence>
<comment type="catalytic activity">
    <reaction evidence="1 5">
        <text>uridine(55) in tRNA = pseudouridine(55) in tRNA</text>
        <dbReference type="Rhea" id="RHEA:42532"/>
        <dbReference type="Rhea" id="RHEA-COMP:10101"/>
        <dbReference type="Rhea" id="RHEA-COMP:10102"/>
        <dbReference type="ChEBI" id="CHEBI:65314"/>
        <dbReference type="ChEBI" id="CHEBI:65315"/>
        <dbReference type="EC" id="5.4.99.25"/>
    </reaction>
</comment>
<dbReference type="Pfam" id="PF01509">
    <property type="entry name" value="TruB_N"/>
    <property type="match status" value="1"/>
</dbReference>
<dbReference type="InterPro" id="IPR032819">
    <property type="entry name" value="TruB_C"/>
</dbReference>
<feature type="active site" description="Nucleophile" evidence="5">
    <location>
        <position position="47"/>
    </location>
</feature>
<dbReference type="GO" id="GO:0031119">
    <property type="term" value="P:tRNA pseudouridine synthesis"/>
    <property type="evidence" value="ECO:0007669"/>
    <property type="project" value="UniProtKB-UniRule"/>
</dbReference>
<keyword evidence="10" id="KW-1185">Reference proteome</keyword>
<evidence type="ECO:0000313" key="10">
    <source>
        <dbReference type="Proteomes" id="UP000280792"/>
    </source>
</evidence>
<dbReference type="SUPFAM" id="SSF55120">
    <property type="entry name" value="Pseudouridine synthase"/>
    <property type="match status" value="1"/>
</dbReference>
<name>A0A3P3VLR2_9GAMM</name>
<accession>A0A3P3VLR2</accession>
<dbReference type="Pfam" id="PF16198">
    <property type="entry name" value="TruB_C_2"/>
    <property type="match status" value="1"/>
</dbReference>
<feature type="domain" description="tRNA pseudouridylate synthase B C-terminal" evidence="8">
    <location>
        <begin position="180"/>
        <end position="241"/>
    </location>
</feature>
<protein>
    <recommendedName>
        <fullName evidence="5">tRNA pseudouridine synthase B</fullName>
        <ecNumber evidence="5">5.4.99.25</ecNumber>
    </recommendedName>
    <alternativeName>
        <fullName evidence="5">tRNA pseudouridine(55) synthase</fullName>
        <shortName evidence="5">Psi55 synthase</shortName>
    </alternativeName>
    <alternativeName>
        <fullName evidence="5">tRNA pseudouridylate synthase</fullName>
    </alternativeName>
    <alternativeName>
        <fullName evidence="5">tRNA-uridine isomerase</fullName>
    </alternativeName>
</protein>
<dbReference type="SUPFAM" id="SSF88697">
    <property type="entry name" value="PUA domain-like"/>
    <property type="match status" value="1"/>
</dbReference>
<reference evidence="9 10" key="1">
    <citation type="submission" date="2018-08" db="EMBL/GenBank/DDBJ databases">
        <authorList>
            <person name="Khan S.A."/>
        </authorList>
    </citation>
    <scope>NUCLEOTIDE SEQUENCE [LARGE SCALE GENOMIC DNA]</scope>
    <source>
        <strain evidence="9 10">GTF-13</strain>
    </source>
</reference>
<comment type="caution">
    <text evidence="9">The sequence shown here is derived from an EMBL/GenBank/DDBJ whole genome shotgun (WGS) entry which is preliminary data.</text>
</comment>
<dbReference type="GO" id="GO:0160148">
    <property type="term" value="F:tRNA pseudouridine(55) synthase activity"/>
    <property type="evidence" value="ECO:0007669"/>
    <property type="project" value="UniProtKB-EC"/>
</dbReference>
<dbReference type="InterPro" id="IPR015240">
    <property type="entry name" value="tRNA_sdUridine_synth_fam1_C"/>
</dbReference>
<evidence type="ECO:0000256" key="5">
    <source>
        <dbReference type="HAMAP-Rule" id="MF_01080"/>
    </source>
</evidence>
<evidence type="ECO:0000256" key="4">
    <source>
        <dbReference type="ARBA" id="ARBA00023235"/>
    </source>
</evidence>
<gene>
    <name evidence="5 9" type="primary">truB</name>
    <name evidence="9" type="ORF">D0544_16180</name>
</gene>
<dbReference type="FunFam" id="2.30.130.10:FF:000012">
    <property type="entry name" value="tRNA pseudouridine synthase B"/>
    <property type="match status" value="1"/>
</dbReference>